<proteinExistence type="predicted"/>
<feature type="compositionally biased region" description="Basic and acidic residues" evidence="1">
    <location>
        <begin position="63"/>
        <end position="73"/>
    </location>
</feature>
<dbReference type="RefSeq" id="WP_270029279.1">
    <property type="nucleotide sequence ID" value="NZ_JAPDDP010000088.1"/>
</dbReference>
<dbReference type="PROSITE" id="PS51318">
    <property type="entry name" value="TAT"/>
    <property type="match status" value="1"/>
</dbReference>
<dbReference type="Pfam" id="PF10708">
    <property type="entry name" value="DUF2510"/>
    <property type="match status" value="1"/>
</dbReference>
<evidence type="ECO:0000256" key="1">
    <source>
        <dbReference type="SAM" id="MobiDB-lite"/>
    </source>
</evidence>
<sequence length="111" mass="11515">MTISSSAAASAPTRRVLLAGTTGAALGLAVGLVLTAGNPASFLLALAGMAIAATLAQGIPEPAESRADRRRLSSLEPPANPAPAWLPDPLGGEHERLWDGETWTRHVWRGR</sequence>
<feature type="domain" description="DUF2510" evidence="2">
    <location>
        <begin position="83"/>
        <end position="107"/>
    </location>
</feature>
<evidence type="ECO:0000313" key="3">
    <source>
        <dbReference type="EMBL" id="MDA0184821.1"/>
    </source>
</evidence>
<organism evidence="3 4">
    <name type="scientific">Solirubrobacter phytolaccae</name>
    <dbReference type="NCBI Taxonomy" id="1404360"/>
    <lineage>
        <taxon>Bacteria</taxon>
        <taxon>Bacillati</taxon>
        <taxon>Actinomycetota</taxon>
        <taxon>Thermoleophilia</taxon>
        <taxon>Solirubrobacterales</taxon>
        <taxon>Solirubrobacteraceae</taxon>
        <taxon>Solirubrobacter</taxon>
    </lineage>
</organism>
<dbReference type="InterPro" id="IPR006311">
    <property type="entry name" value="TAT_signal"/>
</dbReference>
<dbReference type="InterPro" id="IPR018929">
    <property type="entry name" value="DUF2510"/>
</dbReference>
<gene>
    <name evidence="3" type="ORF">OJ997_31250</name>
</gene>
<reference evidence="3" key="1">
    <citation type="submission" date="2022-10" db="EMBL/GenBank/DDBJ databases">
        <title>The WGS of Solirubrobacter phytolaccae KCTC 29190.</title>
        <authorList>
            <person name="Jiang Z."/>
        </authorList>
    </citation>
    <scope>NUCLEOTIDE SEQUENCE</scope>
    <source>
        <strain evidence="3">KCTC 29190</strain>
    </source>
</reference>
<dbReference type="AlphaFoldDB" id="A0A9X3SCK9"/>
<dbReference type="Proteomes" id="UP001147653">
    <property type="component" value="Unassembled WGS sequence"/>
</dbReference>
<name>A0A9X3SCK9_9ACTN</name>
<dbReference type="EMBL" id="JAPDDP010000088">
    <property type="protein sequence ID" value="MDA0184821.1"/>
    <property type="molecule type" value="Genomic_DNA"/>
</dbReference>
<evidence type="ECO:0000313" key="4">
    <source>
        <dbReference type="Proteomes" id="UP001147653"/>
    </source>
</evidence>
<keyword evidence="4" id="KW-1185">Reference proteome</keyword>
<feature type="region of interest" description="Disordered" evidence="1">
    <location>
        <begin position="58"/>
        <end position="91"/>
    </location>
</feature>
<protein>
    <submittedName>
        <fullName evidence="3">DUF2510 domain-containing protein</fullName>
    </submittedName>
</protein>
<evidence type="ECO:0000259" key="2">
    <source>
        <dbReference type="Pfam" id="PF10708"/>
    </source>
</evidence>
<comment type="caution">
    <text evidence="3">The sequence shown here is derived from an EMBL/GenBank/DDBJ whole genome shotgun (WGS) entry which is preliminary data.</text>
</comment>
<accession>A0A9X3SCK9</accession>